<feature type="domain" description="Zinc finger Ogr/Delta-type" evidence="1">
    <location>
        <begin position="3"/>
        <end position="49"/>
    </location>
</feature>
<gene>
    <name evidence="2" type="ORF">NCTC13193_02669</name>
</gene>
<dbReference type="GO" id="GO:0003677">
    <property type="term" value="F:DNA binding"/>
    <property type="evidence" value="ECO:0007669"/>
    <property type="project" value="UniProtKB-KW"/>
</dbReference>
<protein>
    <submittedName>
        <fullName evidence="2">DNA-binding transcriptional regulator</fullName>
    </submittedName>
</protein>
<dbReference type="RefSeq" id="WP_141132084.1">
    <property type="nucleotide sequence ID" value="NZ_CAMKUD010000009.1"/>
</dbReference>
<organism evidence="2 3">
    <name type="scientific">Serratia fonticola</name>
    <dbReference type="NCBI Taxonomy" id="47917"/>
    <lineage>
        <taxon>Bacteria</taxon>
        <taxon>Pseudomonadati</taxon>
        <taxon>Pseudomonadota</taxon>
        <taxon>Gammaproteobacteria</taxon>
        <taxon>Enterobacterales</taxon>
        <taxon>Yersiniaceae</taxon>
        <taxon>Serratia</taxon>
    </lineage>
</organism>
<evidence type="ECO:0000259" key="1">
    <source>
        <dbReference type="Pfam" id="PF04606"/>
    </source>
</evidence>
<dbReference type="Pfam" id="PF04606">
    <property type="entry name" value="Ogr_Delta"/>
    <property type="match status" value="1"/>
</dbReference>
<keyword evidence="2" id="KW-0238">DNA-binding</keyword>
<sequence length="61" mass="7103">MMHCPLCGNPAHTRSSRYLSENTKERYHQCRNVSCGCTFATHETVARFIVKPQLQQHIEQK</sequence>
<dbReference type="EMBL" id="LR134492">
    <property type="protein sequence ID" value="VEI69460.1"/>
    <property type="molecule type" value="Genomic_DNA"/>
</dbReference>
<reference evidence="2 3" key="1">
    <citation type="submission" date="2018-12" db="EMBL/GenBank/DDBJ databases">
        <authorList>
            <consortium name="Pathogen Informatics"/>
        </authorList>
    </citation>
    <scope>NUCLEOTIDE SEQUENCE [LARGE SCALE GENOMIC DNA]</scope>
    <source>
        <strain evidence="2 3">NCTC13193</strain>
    </source>
</reference>
<dbReference type="Proteomes" id="UP000270487">
    <property type="component" value="Chromosome"/>
</dbReference>
<dbReference type="AlphaFoldDB" id="A0A448SP78"/>
<name>A0A448SP78_SERFO</name>
<proteinExistence type="predicted"/>
<accession>A0A448SP78</accession>
<dbReference type="InterPro" id="IPR007684">
    <property type="entry name" value="Znf_Ogr/Delta"/>
</dbReference>
<evidence type="ECO:0000313" key="2">
    <source>
        <dbReference type="EMBL" id="VEI69460.1"/>
    </source>
</evidence>
<evidence type="ECO:0000313" key="3">
    <source>
        <dbReference type="Proteomes" id="UP000270487"/>
    </source>
</evidence>